<name>A0A399EDL6_9DEIN</name>
<dbReference type="InterPro" id="IPR013217">
    <property type="entry name" value="Methyltransf_12"/>
</dbReference>
<sequence length="293" mass="32535">MSTRPDVHSGLGLEAYVQGMARSKGDKARMLPHVRPGRILELGCGSGAVLELLRGFSPASELVGIDLSAKLLGVAARSLQGAARLRRRDLFALAHDPGLLGEGPFDTVILCSTLHELATFALEHPERFPGHPEGPMAEAAARIFGLARALLAEGGVLVVRDGVQPERRPLRLRFRSPELEERFWRFADDFRPFTLEFSVSDGLYTLPSDHLYEFATKYFYETNWHVEVGEYFGWASGRQLEALLRQAGLEPVHREAYTIPFLAEKWAADLEVSDLEGRPYTLPSTQILVARKG</sequence>
<dbReference type="EC" id="2.1.1.144" evidence="5"/>
<protein>
    <submittedName>
        <fullName evidence="5">Trans-aconitate 2-methyltransferase</fullName>
        <ecNumber evidence="5">2.1.1.144</ecNumber>
    </submittedName>
</protein>
<evidence type="ECO:0000313" key="5">
    <source>
        <dbReference type="EMBL" id="RIH81633.1"/>
    </source>
</evidence>
<dbReference type="Gene3D" id="3.40.50.150">
    <property type="entry name" value="Vaccinia Virus protein VP39"/>
    <property type="match status" value="1"/>
</dbReference>
<keyword evidence="2 5" id="KW-0808">Transferase</keyword>
<reference evidence="5 6" key="1">
    <citation type="submission" date="2018-08" db="EMBL/GenBank/DDBJ databases">
        <title>Meiothermus terrae DSM 26712 genome sequencing project.</title>
        <authorList>
            <person name="Da Costa M.S."/>
            <person name="Albuquerque L."/>
            <person name="Raposo P."/>
            <person name="Froufe H.J.C."/>
            <person name="Barroso C.S."/>
            <person name="Egas C."/>
        </authorList>
    </citation>
    <scope>NUCLEOTIDE SEQUENCE [LARGE SCALE GENOMIC DNA]</scope>
    <source>
        <strain evidence="5 6">DSM 26712</strain>
    </source>
</reference>
<keyword evidence="3" id="KW-0949">S-adenosyl-L-methionine</keyword>
<keyword evidence="1 5" id="KW-0489">Methyltransferase</keyword>
<dbReference type="Pfam" id="PF08242">
    <property type="entry name" value="Methyltransf_12"/>
    <property type="match status" value="1"/>
</dbReference>
<organism evidence="5 6">
    <name type="scientific">Calidithermus terrae</name>
    <dbReference type="NCBI Taxonomy" id="1408545"/>
    <lineage>
        <taxon>Bacteria</taxon>
        <taxon>Thermotogati</taxon>
        <taxon>Deinococcota</taxon>
        <taxon>Deinococci</taxon>
        <taxon>Thermales</taxon>
        <taxon>Thermaceae</taxon>
        <taxon>Calidithermus</taxon>
    </lineage>
</organism>
<dbReference type="RefSeq" id="WP_119316007.1">
    <property type="nucleotide sequence ID" value="NZ_QXDL01000159.1"/>
</dbReference>
<dbReference type="GO" id="GO:0032259">
    <property type="term" value="P:methylation"/>
    <property type="evidence" value="ECO:0007669"/>
    <property type="project" value="UniProtKB-KW"/>
</dbReference>
<dbReference type="EMBL" id="QXDL01000159">
    <property type="protein sequence ID" value="RIH81633.1"/>
    <property type="molecule type" value="Genomic_DNA"/>
</dbReference>
<dbReference type="AlphaFoldDB" id="A0A399EDL6"/>
<dbReference type="InterPro" id="IPR029063">
    <property type="entry name" value="SAM-dependent_MTases_sf"/>
</dbReference>
<evidence type="ECO:0000313" key="6">
    <source>
        <dbReference type="Proteomes" id="UP000265715"/>
    </source>
</evidence>
<evidence type="ECO:0000256" key="1">
    <source>
        <dbReference type="ARBA" id="ARBA00022603"/>
    </source>
</evidence>
<dbReference type="GO" id="GO:0030798">
    <property type="term" value="F:trans-aconitate 2-methyltransferase activity"/>
    <property type="evidence" value="ECO:0007669"/>
    <property type="project" value="UniProtKB-EC"/>
</dbReference>
<dbReference type="PANTHER" id="PTHR43464:SF19">
    <property type="entry name" value="UBIQUINONE BIOSYNTHESIS O-METHYLTRANSFERASE, MITOCHONDRIAL"/>
    <property type="match status" value="1"/>
</dbReference>
<feature type="domain" description="Methyltransferase type 12" evidence="4">
    <location>
        <begin position="40"/>
        <end position="118"/>
    </location>
</feature>
<keyword evidence="6" id="KW-1185">Reference proteome</keyword>
<dbReference type="Proteomes" id="UP000265715">
    <property type="component" value="Unassembled WGS sequence"/>
</dbReference>
<evidence type="ECO:0000256" key="2">
    <source>
        <dbReference type="ARBA" id="ARBA00022679"/>
    </source>
</evidence>
<comment type="caution">
    <text evidence="5">The sequence shown here is derived from an EMBL/GenBank/DDBJ whole genome shotgun (WGS) entry which is preliminary data.</text>
</comment>
<evidence type="ECO:0000259" key="4">
    <source>
        <dbReference type="Pfam" id="PF08242"/>
    </source>
</evidence>
<dbReference type="CDD" id="cd02440">
    <property type="entry name" value="AdoMet_MTases"/>
    <property type="match status" value="1"/>
</dbReference>
<gene>
    <name evidence="5" type="primary">tam_2</name>
    <name evidence="5" type="ORF">Mterra_03048</name>
</gene>
<evidence type="ECO:0000256" key="3">
    <source>
        <dbReference type="ARBA" id="ARBA00022691"/>
    </source>
</evidence>
<proteinExistence type="predicted"/>
<dbReference type="SUPFAM" id="SSF53335">
    <property type="entry name" value="S-adenosyl-L-methionine-dependent methyltransferases"/>
    <property type="match status" value="1"/>
</dbReference>
<accession>A0A399EDL6</accession>
<dbReference type="PANTHER" id="PTHR43464">
    <property type="entry name" value="METHYLTRANSFERASE"/>
    <property type="match status" value="1"/>
</dbReference>
<dbReference type="OrthoDB" id="5106431at2"/>